<feature type="compositionally biased region" description="Basic residues" evidence="6">
    <location>
        <begin position="292"/>
        <end position="305"/>
    </location>
</feature>
<keyword evidence="8" id="KW-1185">Reference proteome</keyword>
<feature type="compositionally biased region" description="Basic and acidic residues" evidence="6">
    <location>
        <begin position="36"/>
        <end position="98"/>
    </location>
</feature>
<feature type="region of interest" description="Disordered" evidence="6">
    <location>
        <begin position="280"/>
        <end position="332"/>
    </location>
</feature>
<evidence type="ECO:0000256" key="2">
    <source>
        <dbReference type="ARBA" id="ARBA00006076"/>
    </source>
</evidence>
<sequence>MANESELSIEETNKLRISLGLKPLKVDNPPSTAADADSKGPKVYDDTTEGRERQAVDNWKAHEAAAAKDEARRRRAEEIRRAREQAQRFRKLEGKGLADDDEDEDMQDAGADAATWLKKQKKRQRKMAEKLARQKEEELEREARERREYTEKDLAGVKVGHDLTDIGDFGGDEVVLTLKDTTIDENEAEGDELISTDLAERERLKERLELKKKKPAYNPYEEAEGGESRILAQYDDDDDKKKKRFVLDGTGSLANNETYRQEVAEKLKATAITLDIPKPEVTSDYIDPSTIKVKKPKKKKAKSMRKRGDEEDALNPSAGTPNGDNDEMDIDQKPAVIPRKRIAEDSSFIDDDDLQSALARQRRTALKKRKILRPDEIARQLREETENGMEDDAAEDGEPGLVIDETTEFVSNLRERTSPKRPTRPRSVSAAPIPEADKMQDVKGEDEDGDIAMGERPRSRSISVKPEFSPPPDVPTTTGLDEEATITGGVGATVAMLTKRGLLSRDPSASEKLLLERERNLFLLNKRESEMLSTKRAKDARAHDRESGKFDRMSAREREEHARRENKHRDFVEARQMAERFKDYKPNVELHYTDEFGREMSQKEAFKYLSHQFHGKGSGKLKTEKRLKKIEDEKKREAASHLGTGESGSAVQTAAKKSKQAGVRLM</sequence>
<dbReference type="PANTHER" id="PTHR14152:SF5">
    <property type="entry name" value="U4_U6.U5 TRI-SNRNP-ASSOCIATED PROTEIN 1"/>
    <property type="match status" value="1"/>
</dbReference>
<name>A0A4S2N6U7_9PEZI</name>
<keyword evidence="4" id="KW-0508">mRNA splicing</keyword>
<accession>A0A4S2N6U7</accession>
<evidence type="ECO:0000256" key="5">
    <source>
        <dbReference type="ARBA" id="ARBA00023242"/>
    </source>
</evidence>
<dbReference type="InParanoid" id="A0A4S2N6U7"/>
<feature type="region of interest" description="Disordered" evidence="6">
    <location>
        <begin position="534"/>
        <end position="566"/>
    </location>
</feature>
<dbReference type="InterPro" id="IPR005011">
    <property type="entry name" value="SNU66/SART1"/>
</dbReference>
<feature type="region of interest" description="Disordered" evidence="6">
    <location>
        <begin position="213"/>
        <end position="235"/>
    </location>
</feature>
<evidence type="ECO:0000256" key="4">
    <source>
        <dbReference type="ARBA" id="ARBA00023187"/>
    </source>
</evidence>
<organism evidence="7 8">
    <name type="scientific">Ascodesmis nigricans</name>
    <dbReference type="NCBI Taxonomy" id="341454"/>
    <lineage>
        <taxon>Eukaryota</taxon>
        <taxon>Fungi</taxon>
        <taxon>Dikarya</taxon>
        <taxon>Ascomycota</taxon>
        <taxon>Pezizomycotina</taxon>
        <taxon>Pezizomycetes</taxon>
        <taxon>Pezizales</taxon>
        <taxon>Ascodesmidaceae</taxon>
        <taxon>Ascodesmis</taxon>
    </lineage>
</organism>
<dbReference type="FunCoup" id="A0A4S2N6U7">
    <property type="interactions" value="823"/>
</dbReference>
<dbReference type="OrthoDB" id="5583at2759"/>
<dbReference type="PANTHER" id="PTHR14152">
    <property type="entry name" value="SQUAMOUS CELL CARCINOMA ANTIGEN RECOGNISED BY CYTOTOXIC T LYMPHOCYTES"/>
    <property type="match status" value="1"/>
</dbReference>
<dbReference type="InterPro" id="IPR045347">
    <property type="entry name" value="HIND"/>
</dbReference>
<comment type="subcellular location">
    <subcellularLocation>
        <location evidence="1">Nucleus</location>
    </subcellularLocation>
</comment>
<feature type="compositionally biased region" description="Acidic residues" evidence="6">
    <location>
        <begin position="386"/>
        <end position="398"/>
    </location>
</feature>
<dbReference type="GO" id="GO:0046540">
    <property type="term" value="C:U4/U6 x U5 tri-snRNP complex"/>
    <property type="evidence" value="ECO:0007669"/>
    <property type="project" value="InterPro"/>
</dbReference>
<evidence type="ECO:0000256" key="3">
    <source>
        <dbReference type="ARBA" id="ARBA00022664"/>
    </source>
</evidence>
<comment type="similarity">
    <text evidence="2">Belongs to the SNU66/SART1 family.</text>
</comment>
<evidence type="ECO:0000256" key="1">
    <source>
        <dbReference type="ARBA" id="ARBA00004123"/>
    </source>
</evidence>
<dbReference type="GO" id="GO:0000481">
    <property type="term" value="P:maturation of 5S rRNA"/>
    <property type="evidence" value="ECO:0007669"/>
    <property type="project" value="TreeGrafter"/>
</dbReference>
<keyword evidence="5" id="KW-0539">Nucleus</keyword>
<evidence type="ECO:0000313" key="8">
    <source>
        <dbReference type="Proteomes" id="UP000298138"/>
    </source>
</evidence>
<evidence type="ECO:0000313" key="7">
    <source>
        <dbReference type="EMBL" id="TGZ84943.1"/>
    </source>
</evidence>
<feature type="region of interest" description="Disordered" evidence="6">
    <location>
        <begin position="21"/>
        <end position="147"/>
    </location>
</feature>
<dbReference type="GO" id="GO:0045292">
    <property type="term" value="P:mRNA cis splicing, via spliceosome"/>
    <property type="evidence" value="ECO:0007669"/>
    <property type="project" value="TreeGrafter"/>
</dbReference>
<dbReference type="AlphaFoldDB" id="A0A4S2N6U7"/>
<dbReference type="Proteomes" id="UP000298138">
    <property type="component" value="Unassembled WGS sequence"/>
</dbReference>
<feature type="region of interest" description="Disordered" evidence="6">
    <location>
        <begin position="379"/>
        <end position="486"/>
    </location>
</feature>
<protein>
    <submittedName>
        <fullName evidence="7">SART-1 protein</fullName>
    </submittedName>
</protein>
<feature type="region of interest" description="Disordered" evidence="6">
    <location>
        <begin position="629"/>
        <end position="666"/>
    </location>
</feature>
<proteinExistence type="inferred from homology"/>
<feature type="compositionally biased region" description="Basic and acidic residues" evidence="6">
    <location>
        <begin position="629"/>
        <end position="639"/>
    </location>
</feature>
<gene>
    <name evidence="7" type="ORF">EX30DRAFT_356997</name>
</gene>
<reference evidence="7 8" key="1">
    <citation type="submission" date="2019-04" db="EMBL/GenBank/DDBJ databases">
        <title>Comparative genomics and transcriptomics to analyze fruiting body development in filamentous ascomycetes.</title>
        <authorList>
            <consortium name="DOE Joint Genome Institute"/>
            <person name="Lutkenhaus R."/>
            <person name="Traeger S."/>
            <person name="Breuer J."/>
            <person name="Kuo A."/>
            <person name="Lipzen A."/>
            <person name="Pangilinan J."/>
            <person name="Dilworth D."/>
            <person name="Sandor L."/>
            <person name="Poggeler S."/>
            <person name="Barry K."/>
            <person name="Grigoriev I.V."/>
            <person name="Nowrousian M."/>
        </authorList>
    </citation>
    <scope>NUCLEOTIDE SEQUENCE [LARGE SCALE GENOMIC DNA]</scope>
    <source>
        <strain evidence="7 8">CBS 389.68</strain>
    </source>
</reference>
<dbReference type="Pfam" id="PF03343">
    <property type="entry name" value="SART-1"/>
    <property type="match status" value="1"/>
</dbReference>
<evidence type="ECO:0000256" key="6">
    <source>
        <dbReference type="SAM" id="MobiDB-lite"/>
    </source>
</evidence>
<dbReference type="STRING" id="341454.A0A4S2N6U7"/>
<feature type="compositionally biased region" description="Basic and acidic residues" evidence="6">
    <location>
        <begin position="536"/>
        <end position="566"/>
    </location>
</feature>
<feature type="compositionally biased region" description="Basic and acidic residues" evidence="6">
    <location>
        <begin position="126"/>
        <end position="147"/>
    </location>
</feature>
<keyword evidence="3" id="KW-0507">mRNA processing</keyword>
<dbReference type="EMBL" id="ML220112">
    <property type="protein sequence ID" value="TGZ84943.1"/>
    <property type="molecule type" value="Genomic_DNA"/>
</dbReference>
<dbReference type="Pfam" id="PF19252">
    <property type="entry name" value="HIND"/>
    <property type="match status" value="1"/>
</dbReference>